<evidence type="ECO:0000313" key="2">
    <source>
        <dbReference type="EMBL" id="KAG2836897.1"/>
    </source>
</evidence>
<evidence type="ECO:0000313" key="6">
    <source>
        <dbReference type="EMBL" id="KAG3210038.1"/>
    </source>
</evidence>
<evidence type="ECO:0000313" key="8">
    <source>
        <dbReference type="Proteomes" id="UP000251314"/>
    </source>
</evidence>
<dbReference type="EMBL" id="RCMK01001128">
    <property type="protein sequence ID" value="KAG2901324.1"/>
    <property type="molecule type" value="Genomic_DNA"/>
</dbReference>
<dbReference type="Proteomes" id="UP000760860">
    <property type="component" value="Unassembled WGS sequence"/>
</dbReference>
<dbReference type="AlphaFoldDB" id="A0A329RL76"/>
<comment type="caution">
    <text evidence="7">The sequence shown here is derived from an EMBL/GenBank/DDBJ whole genome shotgun (WGS) entry which is preliminary data.</text>
</comment>
<name>A0A329RL76_9STRA</name>
<dbReference type="EMBL" id="MJFZ01000797">
    <property type="protein sequence ID" value="RAW25070.1"/>
    <property type="molecule type" value="Genomic_DNA"/>
</dbReference>
<dbReference type="EMBL" id="RCML01001101">
    <property type="protein sequence ID" value="KAG2965508.1"/>
    <property type="molecule type" value="Genomic_DNA"/>
</dbReference>
<organism evidence="7 8">
    <name type="scientific">Phytophthora cactorum</name>
    <dbReference type="NCBI Taxonomy" id="29920"/>
    <lineage>
        <taxon>Eukaryota</taxon>
        <taxon>Sar</taxon>
        <taxon>Stramenopiles</taxon>
        <taxon>Oomycota</taxon>
        <taxon>Peronosporomycetes</taxon>
        <taxon>Peronosporales</taxon>
        <taxon>Peronosporaceae</taxon>
        <taxon>Phytophthora</taxon>
    </lineage>
</organism>
<dbReference type="OrthoDB" id="127607at2759"/>
<protein>
    <submittedName>
        <fullName evidence="7">Uncharacterized protein</fullName>
    </submittedName>
</protein>
<dbReference type="Proteomes" id="UP000774804">
    <property type="component" value="Unassembled WGS sequence"/>
</dbReference>
<evidence type="ECO:0000313" key="7">
    <source>
        <dbReference type="EMBL" id="RAW25070.1"/>
    </source>
</evidence>
<keyword evidence="8" id="KW-1185">Reference proteome</keyword>
<proteinExistence type="predicted"/>
<reference evidence="7 8" key="1">
    <citation type="submission" date="2018-01" db="EMBL/GenBank/DDBJ databases">
        <title>Draft genome of the strawberry crown rot pathogen Phytophthora cactorum.</title>
        <authorList>
            <person name="Armitage A.D."/>
            <person name="Lysoe E."/>
            <person name="Nellist C.F."/>
            <person name="Harrison R.J."/>
            <person name="Brurberg M.B."/>
        </authorList>
    </citation>
    <scope>NUCLEOTIDE SEQUENCE [LARGE SCALE GENOMIC DNA]</scope>
    <source>
        <strain evidence="7 8">10300</strain>
    </source>
</reference>
<gene>
    <name evidence="7" type="ORF">PC110_g18517</name>
    <name evidence="2" type="ORF">PC113_g19937</name>
    <name evidence="3" type="ORF">PC115_g19529</name>
    <name evidence="4" type="ORF">PC117_g21768</name>
    <name evidence="5" type="ORF">PC118_g19701</name>
    <name evidence="6" type="ORF">PC129_g18958</name>
</gene>
<dbReference type="Proteomes" id="UP000697107">
    <property type="component" value="Unassembled WGS sequence"/>
</dbReference>
<dbReference type="EMBL" id="RCMV01001157">
    <property type="protein sequence ID" value="KAG3210038.1"/>
    <property type="molecule type" value="Genomic_DNA"/>
</dbReference>
<feature type="region of interest" description="Disordered" evidence="1">
    <location>
        <begin position="38"/>
        <end position="107"/>
    </location>
</feature>
<accession>A0A329RL76</accession>
<evidence type="ECO:0000313" key="4">
    <source>
        <dbReference type="EMBL" id="KAG2901324.1"/>
    </source>
</evidence>
<evidence type="ECO:0000256" key="1">
    <source>
        <dbReference type="SAM" id="MobiDB-lite"/>
    </source>
</evidence>
<dbReference type="EMBL" id="RCMI01001123">
    <property type="protein sequence ID" value="KAG2890346.1"/>
    <property type="molecule type" value="Genomic_DNA"/>
</dbReference>
<reference evidence="2" key="2">
    <citation type="submission" date="2018-10" db="EMBL/GenBank/DDBJ databases">
        <title>Effector identification in a new, highly contiguous assembly of the strawberry crown rot pathogen Phytophthora cactorum.</title>
        <authorList>
            <person name="Armitage A.D."/>
            <person name="Nellist C.F."/>
            <person name="Bates H."/>
            <person name="Vickerstaff R.J."/>
            <person name="Harrison R.J."/>
        </authorList>
    </citation>
    <scope>NUCLEOTIDE SEQUENCE</scope>
    <source>
        <strain evidence="2">15-7</strain>
        <strain evidence="3">4032</strain>
        <strain evidence="4">4040</strain>
        <strain evidence="5">P415</strain>
        <strain evidence="6">P421</strain>
    </source>
</reference>
<evidence type="ECO:0000313" key="5">
    <source>
        <dbReference type="EMBL" id="KAG2965508.1"/>
    </source>
</evidence>
<dbReference type="Proteomes" id="UP000251314">
    <property type="component" value="Unassembled WGS sequence"/>
</dbReference>
<dbReference type="EMBL" id="RCMG01001081">
    <property type="protein sequence ID" value="KAG2836897.1"/>
    <property type="molecule type" value="Genomic_DNA"/>
</dbReference>
<sequence>MIALTPKSPRYQLTAKDRQLCRETLLSDRHERRIRCAEQKDRNPGALQKKTTRKKAAKLTTTTMEIPRSKRKRHQQACACGGATAEAKETRPTIAATESKETATAREPAVAEVVADMVTSVVITAMPARPDAAARPATSSVVRMAQATM</sequence>
<dbReference type="Proteomes" id="UP000736787">
    <property type="component" value="Unassembled WGS sequence"/>
</dbReference>
<evidence type="ECO:0000313" key="3">
    <source>
        <dbReference type="EMBL" id="KAG2890346.1"/>
    </source>
</evidence>
<dbReference type="VEuPathDB" id="FungiDB:PC110_g18517"/>
<dbReference type="Proteomes" id="UP000735874">
    <property type="component" value="Unassembled WGS sequence"/>
</dbReference>